<dbReference type="Proteomes" id="UP001321749">
    <property type="component" value="Unassembled WGS sequence"/>
</dbReference>
<dbReference type="EMBL" id="MU864935">
    <property type="protein sequence ID" value="KAK4465918.1"/>
    <property type="molecule type" value="Genomic_DNA"/>
</dbReference>
<feature type="compositionally biased region" description="Basic residues" evidence="1">
    <location>
        <begin position="72"/>
        <end position="81"/>
    </location>
</feature>
<feature type="compositionally biased region" description="Polar residues" evidence="1">
    <location>
        <begin position="220"/>
        <end position="247"/>
    </location>
</feature>
<name>A0AAV9HYS2_9PEZI</name>
<feature type="compositionally biased region" description="Pro residues" evidence="1">
    <location>
        <begin position="248"/>
        <end position="260"/>
    </location>
</feature>
<feature type="compositionally biased region" description="Basic and acidic residues" evidence="1">
    <location>
        <begin position="98"/>
        <end position="116"/>
    </location>
</feature>
<sequence length="287" mass="31050">MPLDTDAQFKFLLACVKFSNAGKVDFTLVAKELDIISKAAAAKRYERLLKAHNNPLPQSPKNGEDEPSPAKKPAKTKRKRGGVKEEVDDDSEAAARPAKREKTKKETAKKEKKTSVKNESGYADLEGKYHAATHGESDLVDINDIPEFRRPQRRQTVTHVNVNGDDNDDDDCVILEQQPPTAPVNTTSVGSTGTPTTTTAPAPSSNLTPAQNNDDPDALTQATNQANFPSLSQQTRATAISPTNHQSTPPPLPPPPPPAPHGITGYDPDYYAAPLSFFPCQSSTLNF</sequence>
<keyword evidence="4" id="KW-1185">Reference proteome</keyword>
<protein>
    <recommendedName>
        <fullName evidence="2">Myb-like DNA-binding domain-containing protein</fullName>
    </recommendedName>
</protein>
<evidence type="ECO:0000259" key="2">
    <source>
        <dbReference type="Pfam" id="PF22980"/>
    </source>
</evidence>
<feature type="compositionally biased region" description="Basic and acidic residues" evidence="1">
    <location>
        <begin position="125"/>
        <end position="137"/>
    </location>
</feature>
<evidence type="ECO:0000313" key="3">
    <source>
        <dbReference type="EMBL" id="KAK4465918.1"/>
    </source>
</evidence>
<organism evidence="3 4">
    <name type="scientific">Cladorrhinum samala</name>
    <dbReference type="NCBI Taxonomy" id="585594"/>
    <lineage>
        <taxon>Eukaryota</taxon>
        <taxon>Fungi</taxon>
        <taxon>Dikarya</taxon>
        <taxon>Ascomycota</taxon>
        <taxon>Pezizomycotina</taxon>
        <taxon>Sordariomycetes</taxon>
        <taxon>Sordariomycetidae</taxon>
        <taxon>Sordariales</taxon>
        <taxon>Podosporaceae</taxon>
        <taxon>Cladorrhinum</taxon>
    </lineage>
</organism>
<dbReference type="AlphaFoldDB" id="A0AAV9HYS2"/>
<proteinExistence type="predicted"/>
<accession>A0AAV9HYS2</accession>
<dbReference type="Pfam" id="PF22980">
    <property type="entry name" value="Myb_DNA-bind_8"/>
    <property type="match status" value="1"/>
</dbReference>
<evidence type="ECO:0000256" key="1">
    <source>
        <dbReference type="SAM" id="MobiDB-lite"/>
    </source>
</evidence>
<dbReference type="InterPro" id="IPR054505">
    <property type="entry name" value="Myb_DNA-bind_8"/>
</dbReference>
<feature type="region of interest" description="Disordered" evidence="1">
    <location>
        <begin position="52"/>
        <end position="267"/>
    </location>
</feature>
<gene>
    <name evidence="3" type="ORF">QBC42DRAFT_282824</name>
</gene>
<feature type="domain" description="Myb-like DNA-binding" evidence="2">
    <location>
        <begin position="6"/>
        <end position="53"/>
    </location>
</feature>
<feature type="compositionally biased region" description="Low complexity" evidence="1">
    <location>
        <begin position="183"/>
        <end position="206"/>
    </location>
</feature>
<comment type="caution">
    <text evidence="3">The sequence shown here is derived from an EMBL/GenBank/DDBJ whole genome shotgun (WGS) entry which is preliminary data.</text>
</comment>
<reference evidence="3" key="1">
    <citation type="journal article" date="2023" name="Mol. Phylogenet. Evol.">
        <title>Genome-scale phylogeny and comparative genomics of the fungal order Sordariales.</title>
        <authorList>
            <person name="Hensen N."/>
            <person name="Bonometti L."/>
            <person name="Westerberg I."/>
            <person name="Brannstrom I.O."/>
            <person name="Guillou S."/>
            <person name="Cros-Aarteil S."/>
            <person name="Calhoun S."/>
            <person name="Haridas S."/>
            <person name="Kuo A."/>
            <person name="Mondo S."/>
            <person name="Pangilinan J."/>
            <person name="Riley R."/>
            <person name="LaButti K."/>
            <person name="Andreopoulos B."/>
            <person name="Lipzen A."/>
            <person name="Chen C."/>
            <person name="Yan M."/>
            <person name="Daum C."/>
            <person name="Ng V."/>
            <person name="Clum A."/>
            <person name="Steindorff A."/>
            <person name="Ohm R.A."/>
            <person name="Martin F."/>
            <person name="Silar P."/>
            <person name="Natvig D.O."/>
            <person name="Lalanne C."/>
            <person name="Gautier V."/>
            <person name="Ament-Velasquez S.L."/>
            <person name="Kruys A."/>
            <person name="Hutchinson M.I."/>
            <person name="Powell A.J."/>
            <person name="Barry K."/>
            <person name="Miller A.N."/>
            <person name="Grigoriev I.V."/>
            <person name="Debuchy R."/>
            <person name="Gladieux P."/>
            <person name="Hiltunen Thoren M."/>
            <person name="Johannesson H."/>
        </authorList>
    </citation>
    <scope>NUCLEOTIDE SEQUENCE</scope>
    <source>
        <strain evidence="3">PSN324</strain>
    </source>
</reference>
<reference evidence="3" key="2">
    <citation type="submission" date="2023-06" db="EMBL/GenBank/DDBJ databases">
        <authorList>
            <consortium name="Lawrence Berkeley National Laboratory"/>
            <person name="Mondo S.J."/>
            <person name="Hensen N."/>
            <person name="Bonometti L."/>
            <person name="Westerberg I."/>
            <person name="Brannstrom I.O."/>
            <person name="Guillou S."/>
            <person name="Cros-Aarteil S."/>
            <person name="Calhoun S."/>
            <person name="Haridas S."/>
            <person name="Kuo A."/>
            <person name="Pangilinan J."/>
            <person name="Riley R."/>
            <person name="Labutti K."/>
            <person name="Andreopoulos B."/>
            <person name="Lipzen A."/>
            <person name="Chen C."/>
            <person name="Yanf M."/>
            <person name="Daum C."/>
            <person name="Ng V."/>
            <person name="Clum A."/>
            <person name="Steindorff A."/>
            <person name="Ohm R."/>
            <person name="Martin F."/>
            <person name="Silar P."/>
            <person name="Natvig D."/>
            <person name="Lalanne C."/>
            <person name="Gautier V."/>
            <person name="Ament-Velasquez S.L."/>
            <person name="Kruys A."/>
            <person name="Hutchinson M.I."/>
            <person name="Powell A.J."/>
            <person name="Barry K."/>
            <person name="Miller A.N."/>
            <person name="Grigoriev I.V."/>
            <person name="Debuchy R."/>
            <person name="Gladieux P."/>
            <person name="Thoren M.H."/>
            <person name="Johannesson H."/>
        </authorList>
    </citation>
    <scope>NUCLEOTIDE SEQUENCE</scope>
    <source>
        <strain evidence="3">PSN324</strain>
    </source>
</reference>
<evidence type="ECO:0000313" key="4">
    <source>
        <dbReference type="Proteomes" id="UP001321749"/>
    </source>
</evidence>